<name>A0A2X2TBC4_9ENTR</name>
<protein>
    <submittedName>
        <fullName evidence="2">Uncharacterized protein</fullName>
    </submittedName>
</protein>
<gene>
    <name evidence="2" type="ORF">NCTC12120_00392</name>
</gene>
<proteinExistence type="predicted"/>
<reference evidence="2 3" key="1">
    <citation type="submission" date="2018-06" db="EMBL/GenBank/DDBJ databases">
        <authorList>
            <consortium name="Pathogen Informatics"/>
            <person name="Doyle S."/>
        </authorList>
    </citation>
    <scope>NUCLEOTIDE SEQUENCE [LARGE SCALE GENOMIC DNA]</scope>
    <source>
        <strain evidence="2 3">NCTC12120</strain>
    </source>
</reference>
<dbReference type="EMBL" id="UAVU01000003">
    <property type="protein sequence ID" value="SQA96635.1"/>
    <property type="molecule type" value="Genomic_DNA"/>
</dbReference>
<evidence type="ECO:0000313" key="2">
    <source>
        <dbReference type="EMBL" id="SQA96635.1"/>
    </source>
</evidence>
<evidence type="ECO:0000313" key="3">
    <source>
        <dbReference type="Proteomes" id="UP000251197"/>
    </source>
</evidence>
<accession>A0A2X2TBC4</accession>
<feature type="region of interest" description="Disordered" evidence="1">
    <location>
        <begin position="1"/>
        <end position="47"/>
    </location>
</feature>
<dbReference type="Proteomes" id="UP000251197">
    <property type="component" value="Unassembled WGS sequence"/>
</dbReference>
<dbReference type="AlphaFoldDB" id="A0A2X2TBC4"/>
<feature type="compositionally biased region" description="Polar residues" evidence="1">
    <location>
        <begin position="17"/>
        <end position="30"/>
    </location>
</feature>
<organism evidence="2 3">
    <name type="scientific">Cedecea neteri</name>
    <dbReference type="NCBI Taxonomy" id="158822"/>
    <lineage>
        <taxon>Bacteria</taxon>
        <taxon>Pseudomonadati</taxon>
        <taxon>Pseudomonadota</taxon>
        <taxon>Gammaproteobacteria</taxon>
        <taxon>Enterobacterales</taxon>
        <taxon>Enterobacteriaceae</taxon>
        <taxon>Cedecea</taxon>
    </lineage>
</organism>
<evidence type="ECO:0000256" key="1">
    <source>
        <dbReference type="SAM" id="MobiDB-lite"/>
    </source>
</evidence>
<sequence length="64" mass="7097">MEQFNPVDHPHRRYNPPNGSMDSGFATSGEASLAGRAGNASARQNSRFTIRTVFSAWQHARHRG</sequence>